<sequence length="119" mass="13415">MTTKEIATRLAELCQQGQYEAAQKELYADDVVSIEPYATPDFDKETKGLSNILEKGHKFESMVEAFHSSKVSEPLVTGNSIAFILSMDVTMKGKDRMTFDEICVYQVKDGKVVSEQFFM</sequence>
<organism evidence="2 3">
    <name type="scientific">Chitinophaga niastensis</name>
    <dbReference type="NCBI Taxonomy" id="536980"/>
    <lineage>
        <taxon>Bacteria</taxon>
        <taxon>Pseudomonadati</taxon>
        <taxon>Bacteroidota</taxon>
        <taxon>Chitinophagia</taxon>
        <taxon>Chitinophagales</taxon>
        <taxon>Chitinophagaceae</taxon>
        <taxon>Chitinophaga</taxon>
    </lineage>
</organism>
<name>A0A2P8HK27_CHINA</name>
<keyword evidence="3" id="KW-1185">Reference proteome</keyword>
<dbReference type="SUPFAM" id="SSF54427">
    <property type="entry name" value="NTF2-like"/>
    <property type="match status" value="1"/>
</dbReference>
<comment type="caution">
    <text evidence="2">The sequence shown here is derived from an EMBL/GenBank/DDBJ whole genome shotgun (WGS) entry which is preliminary data.</text>
</comment>
<proteinExistence type="predicted"/>
<reference evidence="2 3" key="1">
    <citation type="submission" date="2018-03" db="EMBL/GenBank/DDBJ databases">
        <title>Genomic Encyclopedia of Archaeal and Bacterial Type Strains, Phase II (KMG-II): from individual species to whole genera.</title>
        <authorList>
            <person name="Goeker M."/>
        </authorList>
    </citation>
    <scope>NUCLEOTIDE SEQUENCE [LARGE SCALE GENOMIC DNA]</scope>
    <source>
        <strain evidence="2 3">DSM 24859</strain>
    </source>
</reference>
<dbReference type="Proteomes" id="UP000240971">
    <property type="component" value="Unassembled WGS sequence"/>
</dbReference>
<dbReference type="InterPro" id="IPR046860">
    <property type="entry name" value="SnoaL_5"/>
</dbReference>
<gene>
    <name evidence="2" type="ORF">CLV51_103542</name>
</gene>
<evidence type="ECO:0000259" key="1">
    <source>
        <dbReference type="Pfam" id="PF20409"/>
    </source>
</evidence>
<dbReference type="AlphaFoldDB" id="A0A2P8HK27"/>
<accession>A0A2P8HK27</accession>
<evidence type="ECO:0000313" key="2">
    <source>
        <dbReference type="EMBL" id="PSL46561.1"/>
    </source>
</evidence>
<dbReference type="Pfam" id="PF20409">
    <property type="entry name" value="SnoaL_5"/>
    <property type="match status" value="1"/>
</dbReference>
<dbReference type="InterPro" id="IPR032710">
    <property type="entry name" value="NTF2-like_dom_sf"/>
</dbReference>
<dbReference type="Gene3D" id="3.10.450.50">
    <property type="match status" value="1"/>
</dbReference>
<dbReference type="EMBL" id="PYAW01000003">
    <property type="protein sequence ID" value="PSL46561.1"/>
    <property type="molecule type" value="Genomic_DNA"/>
</dbReference>
<evidence type="ECO:0000313" key="3">
    <source>
        <dbReference type="Proteomes" id="UP000240971"/>
    </source>
</evidence>
<protein>
    <submittedName>
        <fullName evidence="2">SnoaL-like protein</fullName>
    </submittedName>
</protein>
<feature type="domain" description="SnoaL-like" evidence="1">
    <location>
        <begin position="1"/>
        <end position="118"/>
    </location>
</feature>
<dbReference type="RefSeq" id="WP_106529335.1">
    <property type="nucleotide sequence ID" value="NZ_PYAW01000003.1"/>
</dbReference>
<dbReference type="OrthoDB" id="336094at2"/>